<dbReference type="PROSITE" id="PS51352">
    <property type="entry name" value="THIOREDOXIN_2"/>
    <property type="match status" value="1"/>
</dbReference>
<dbReference type="PANTHER" id="PTHR43601:SF3">
    <property type="entry name" value="THIOREDOXIN, MITOCHONDRIAL"/>
    <property type="match status" value="1"/>
</dbReference>
<dbReference type="Proteomes" id="UP000631034">
    <property type="component" value="Unassembled WGS sequence"/>
</dbReference>
<dbReference type="Pfam" id="PF14561">
    <property type="entry name" value="TPR_20"/>
    <property type="match status" value="1"/>
</dbReference>
<dbReference type="GO" id="GO:0015036">
    <property type="term" value="F:disulfide oxidoreductase activity"/>
    <property type="evidence" value="ECO:0007669"/>
    <property type="project" value="UniProtKB-ARBA"/>
</dbReference>
<dbReference type="PROSITE" id="PS00194">
    <property type="entry name" value="THIOREDOXIN_1"/>
    <property type="match status" value="1"/>
</dbReference>
<gene>
    <name evidence="3" type="ORF">IHV25_06335</name>
</gene>
<dbReference type="Pfam" id="PF00085">
    <property type="entry name" value="Thioredoxin"/>
    <property type="match status" value="1"/>
</dbReference>
<evidence type="ECO:0000313" key="4">
    <source>
        <dbReference type="Proteomes" id="UP000631034"/>
    </source>
</evidence>
<name>A0A8J7CWA7_9PROT</name>
<dbReference type="RefSeq" id="WP_192534274.1">
    <property type="nucleotide sequence ID" value="NZ_JACZHT010000004.1"/>
</dbReference>
<evidence type="ECO:0000313" key="3">
    <source>
        <dbReference type="EMBL" id="MBE1237261.1"/>
    </source>
</evidence>
<dbReference type="Gene3D" id="3.40.30.10">
    <property type="entry name" value="Glutaredoxin"/>
    <property type="match status" value="1"/>
</dbReference>
<accession>A0A8J7CWA7</accession>
<dbReference type="EMBL" id="JACZHT010000004">
    <property type="protein sequence ID" value="MBE1237261.1"/>
    <property type="molecule type" value="Genomic_DNA"/>
</dbReference>
<comment type="caution">
    <text evidence="3">The sequence shown here is derived from an EMBL/GenBank/DDBJ whole genome shotgun (WGS) entry which is preliminary data.</text>
</comment>
<dbReference type="Pfam" id="PF14559">
    <property type="entry name" value="TPR_19"/>
    <property type="match status" value="1"/>
</dbReference>
<dbReference type="GO" id="GO:0045454">
    <property type="term" value="P:cell redox homeostasis"/>
    <property type="evidence" value="ECO:0007669"/>
    <property type="project" value="TreeGrafter"/>
</dbReference>
<dbReference type="InterPro" id="IPR011990">
    <property type="entry name" value="TPR-like_helical_dom_sf"/>
</dbReference>
<dbReference type="InterPro" id="IPR036249">
    <property type="entry name" value="Thioredoxin-like_sf"/>
</dbReference>
<evidence type="ECO:0000259" key="2">
    <source>
        <dbReference type="PROSITE" id="PS51352"/>
    </source>
</evidence>
<organism evidence="3 4">
    <name type="scientific">Phaeovibrio sulfidiphilus</name>
    <dbReference type="NCBI Taxonomy" id="1220600"/>
    <lineage>
        <taxon>Bacteria</taxon>
        <taxon>Pseudomonadati</taxon>
        <taxon>Pseudomonadota</taxon>
        <taxon>Alphaproteobacteria</taxon>
        <taxon>Rhodospirillales</taxon>
        <taxon>Rhodospirillaceae</taxon>
        <taxon>Phaeovibrio</taxon>
    </lineage>
</organism>
<sequence length="274" mass="29526">MIEASHRTPVLVDFHADWCPPCRVLAPFLETMANRKKGRVRVAHVAVDDNEGLAGLLGLHTLPTVIAFLNGQEVDRFVGLQPVDTVVAFVRGLVARCCPGGLYSELARAETALVAGDAAGALALFEGVWRREPGSLPALAGIFRARITQGEVEAVRGALALLDEDDRWAEPFRRVHAFLEILAGAGSEETLSGALDRLHRDPADREARRDAACGLFARGDAAGAVDLLIEPFGADPAWSASAEQTLLLKVADVLGPANPVIREAWQRFPRRLFS</sequence>
<reference evidence="3" key="1">
    <citation type="submission" date="2020-10" db="EMBL/GenBank/DDBJ databases">
        <title>Genome sequence of the unusual species of purple photosynthetic bacteria, Phaeovibrio sulfidiphilus DSM 23193, type strain.</title>
        <authorList>
            <person name="Kyndt J.A."/>
            <person name="Meyer T.E."/>
        </authorList>
    </citation>
    <scope>NUCLEOTIDE SEQUENCE</scope>
    <source>
        <strain evidence="3">DSM 23193</strain>
    </source>
</reference>
<dbReference type="AlphaFoldDB" id="A0A8J7CWA7"/>
<feature type="domain" description="Thioredoxin" evidence="2">
    <location>
        <begin position="1"/>
        <end position="95"/>
    </location>
</feature>
<dbReference type="InterPro" id="IPR013766">
    <property type="entry name" value="Thioredoxin_domain"/>
</dbReference>
<dbReference type="InterPro" id="IPR017937">
    <property type="entry name" value="Thioredoxin_CS"/>
</dbReference>
<evidence type="ECO:0000256" key="1">
    <source>
        <dbReference type="ARBA" id="ARBA00023284"/>
    </source>
</evidence>
<dbReference type="CDD" id="cd02947">
    <property type="entry name" value="TRX_family"/>
    <property type="match status" value="1"/>
</dbReference>
<dbReference type="PANTHER" id="PTHR43601">
    <property type="entry name" value="THIOREDOXIN, MITOCHONDRIAL"/>
    <property type="match status" value="1"/>
</dbReference>
<dbReference type="GO" id="GO:0006950">
    <property type="term" value="P:response to stress"/>
    <property type="evidence" value="ECO:0007669"/>
    <property type="project" value="UniProtKB-ARBA"/>
</dbReference>
<protein>
    <submittedName>
        <fullName evidence="3">Tetratricopeptide repeat protein</fullName>
    </submittedName>
</protein>
<proteinExistence type="predicted"/>
<keyword evidence="4" id="KW-1185">Reference proteome</keyword>
<keyword evidence="1" id="KW-0676">Redox-active center</keyword>
<dbReference type="SUPFAM" id="SSF52833">
    <property type="entry name" value="Thioredoxin-like"/>
    <property type="match status" value="1"/>
</dbReference>
<dbReference type="Gene3D" id="1.25.40.10">
    <property type="entry name" value="Tetratricopeptide repeat domain"/>
    <property type="match status" value="1"/>
</dbReference>